<dbReference type="GO" id="GO:0015627">
    <property type="term" value="C:type II protein secretion system complex"/>
    <property type="evidence" value="ECO:0007669"/>
    <property type="project" value="TreeGrafter"/>
</dbReference>
<dbReference type="InterPro" id="IPR019554">
    <property type="entry name" value="Soluble_ligand-bd"/>
</dbReference>
<gene>
    <name evidence="2" type="ORF">LKD75_12160</name>
</gene>
<dbReference type="SUPFAM" id="SSF47781">
    <property type="entry name" value="RuvA domain 2-like"/>
    <property type="match status" value="1"/>
</dbReference>
<dbReference type="AlphaFoldDB" id="A0AAE3D9H9"/>
<reference evidence="2 3" key="1">
    <citation type="submission" date="2021-10" db="EMBL/GenBank/DDBJ databases">
        <title>Anaerobic single-cell dispensing facilitates the cultivation of human gut bacteria.</title>
        <authorList>
            <person name="Afrizal A."/>
        </authorList>
    </citation>
    <scope>NUCLEOTIDE SEQUENCE [LARGE SCALE GENOMIC DNA]</scope>
    <source>
        <strain evidence="2 3">CLA-AA-H273</strain>
    </source>
</reference>
<dbReference type="InterPro" id="IPR010994">
    <property type="entry name" value="RuvA_2-like"/>
</dbReference>
<comment type="caution">
    <text evidence="2">The sequence shown here is derived from an EMBL/GenBank/DDBJ whole genome shotgun (WGS) entry which is preliminary data.</text>
</comment>
<dbReference type="Gene3D" id="3.10.560.10">
    <property type="entry name" value="Outer membrane lipoprotein wza domain like"/>
    <property type="match status" value="1"/>
</dbReference>
<dbReference type="GO" id="GO:0015628">
    <property type="term" value="P:protein secretion by the type II secretion system"/>
    <property type="evidence" value="ECO:0007669"/>
    <property type="project" value="TreeGrafter"/>
</dbReference>
<evidence type="ECO:0000259" key="1">
    <source>
        <dbReference type="Pfam" id="PF10531"/>
    </source>
</evidence>
<protein>
    <submittedName>
        <fullName evidence="2">Helix-hairpin-helix domain-containing protein</fullName>
    </submittedName>
</protein>
<dbReference type="Pfam" id="PF10531">
    <property type="entry name" value="SLBB"/>
    <property type="match status" value="1"/>
</dbReference>
<dbReference type="Proteomes" id="UP001197795">
    <property type="component" value="Unassembled WGS sequence"/>
</dbReference>
<dbReference type="InterPro" id="IPR051675">
    <property type="entry name" value="Endo/Exo/Phosphatase_dom_1"/>
</dbReference>
<dbReference type="PANTHER" id="PTHR21180">
    <property type="entry name" value="ENDONUCLEASE/EXONUCLEASE/PHOSPHATASE FAMILY DOMAIN-CONTAINING PROTEIN 1"/>
    <property type="match status" value="1"/>
</dbReference>
<name>A0AAE3D9H9_9FIRM</name>
<dbReference type="NCBIfam" id="TIGR00426">
    <property type="entry name" value="competence protein ComEA helix-hairpin-helix repeat region"/>
    <property type="match status" value="1"/>
</dbReference>
<dbReference type="EMBL" id="JAJEPV010000030">
    <property type="protein sequence ID" value="MCC2120329.1"/>
    <property type="molecule type" value="Genomic_DNA"/>
</dbReference>
<dbReference type="SUPFAM" id="SSF142984">
    <property type="entry name" value="Nqo1 middle domain-like"/>
    <property type="match status" value="1"/>
</dbReference>
<proteinExistence type="predicted"/>
<sequence length="198" mass="21374">MFFSLVMFMTGCQRKDEAIVLIPSGEDVAEFPSLEAVEQAAEPVGSSVTVQEPAKAEPQMIYVYVCGAVRDPGVVEVPEGSRAEEALRLVGGMTVEADPFYVNLAETVTDGQKLYFPTLEEAETLEAEVKATAEGLVNINTASAEELCALPGIGASRAADIVRYREQNGAFQTKEDIMKVSGIKQNAYDKLCDKITVQ</sequence>
<evidence type="ECO:0000313" key="3">
    <source>
        <dbReference type="Proteomes" id="UP001197795"/>
    </source>
</evidence>
<dbReference type="RefSeq" id="WP_227733543.1">
    <property type="nucleotide sequence ID" value="NZ_JAJEPV010000030.1"/>
</dbReference>
<dbReference type="Gene3D" id="1.10.150.310">
    <property type="entry name" value="Tex RuvX-like domain-like"/>
    <property type="match status" value="1"/>
</dbReference>
<dbReference type="InterPro" id="IPR004509">
    <property type="entry name" value="Competence_ComEA_HhH"/>
</dbReference>
<keyword evidence="3" id="KW-1185">Reference proteome</keyword>
<dbReference type="Pfam" id="PF12836">
    <property type="entry name" value="HHH_3"/>
    <property type="match status" value="1"/>
</dbReference>
<organism evidence="2 3">
    <name type="scientific">Waltera acetigignens</name>
    <dbReference type="NCBI Taxonomy" id="2981769"/>
    <lineage>
        <taxon>Bacteria</taxon>
        <taxon>Bacillati</taxon>
        <taxon>Bacillota</taxon>
        <taxon>Clostridia</taxon>
        <taxon>Lachnospirales</taxon>
        <taxon>Lachnospiraceae</taxon>
        <taxon>Waltera</taxon>
    </lineage>
</organism>
<feature type="domain" description="Soluble ligand binding" evidence="1">
    <location>
        <begin position="62"/>
        <end position="115"/>
    </location>
</feature>
<evidence type="ECO:0000313" key="2">
    <source>
        <dbReference type="EMBL" id="MCC2120329.1"/>
    </source>
</evidence>
<accession>A0AAE3D9H9</accession>
<dbReference type="PANTHER" id="PTHR21180:SF32">
    <property type="entry name" value="ENDONUCLEASE_EXONUCLEASE_PHOSPHATASE FAMILY DOMAIN-CONTAINING PROTEIN 1"/>
    <property type="match status" value="1"/>
</dbReference>